<feature type="non-terminal residue" evidence="1">
    <location>
        <position position="1"/>
    </location>
</feature>
<evidence type="ECO:0000313" key="1">
    <source>
        <dbReference type="EMBL" id="SBR74706.1"/>
    </source>
</evidence>
<dbReference type="EMBL" id="HAEG01005653">
    <property type="protein sequence ID" value="SBR74706.1"/>
    <property type="molecule type" value="Transcribed_RNA"/>
</dbReference>
<name>A0A1A8P082_9TELE</name>
<accession>A0A1A8P082</accession>
<organism evidence="1">
    <name type="scientific">Nothobranchius pienaari</name>
    <dbReference type="NCBI Taxonomy" id="704102"/>
    <lineage>
        <taxon>Eukaryota</taxon>
        <taxon>Metazoa</taxon>
        <taxon>Chordata</taxon>
        <taxon>Craniata</taxon>
        <taxon>Vertebrata</taxon>
        <taxon>Euteleostomi</taxon>
        <taxon>Actinopterygii</taxon>
        <taxon>Neopterygii</taxon>
        <taxon>Teleostei</taxon>
        <taxon>Neoteleostei</taxon>
        <taxon>Acanthomorphata</taxon>
        <taxon>Ovalentaria</taxon>
        <taxon>Atherinomorphae</taxon>
        <taxon>Cyprinodontiformes</taxon>
        <taxon>Nothobranchiidae</taxon>
        <taxon>Nothobranchius</taxon>
    </lineage>
</organism>
<dbReference type="AlphaFoldDB" id="A0A1A8P082"/>
<reference evidence="1" key="2">
    <citation type="submission" date="2016-06" db="EMBL/GenBank/DDBJ databases">
        <title>The genome of a short-lived fish provides insights into sex chromosome evolution and the genetic control of aging.</title>
        <authorList>
            <person name="Reichwald K."/>
            <person name="Felder M."/>
            <person name="Petzold A."/>
            <person name="Koch P."/>
            <person name="Groth M."/>
            <person name="Platzer M."/>
        </authorList>
    </citation>
    <scope>NUCLEOTIDE SEQUENCE</scope>
    <source>
        <tissue evidence="1">Brain</tissue>
    </source>
</reference>
<sequence length="69" mass="7771">TVRPPSTRWSTWSCLPLTPTPPWPSTSPVMMWRFQGLLISSRRTAARRGSMLRSCCPFRTSGEDASSSR</sequence>
<reference evidence="1" key="1">
    <citation type="submission" date="2016-05" db="EMBL/GenBank/DDBJ databases">
        <authorList>
            <person name="Lavstsen T."/>
            <person name="Jespersen J.S."/>
        </authorList>
    </citation>
    <scope>NUCLEOTIDE SEQUENCE</scope>
    <source>
        <tissue evidence="1">Brain</tissue>
    </source>
</reference>
<protein>
    <submittedName>
        <fullName evidence="1">Aldehyde dehydrogenase 16 family, member A1</fullName>
    </submittedName>
</protein>
<feature type="non-terminal residue" evidence="1">
    <location>
        <position position="69"/>
    </location>
</feature>
<gene>
    <name evidence="1" type="primary">ALDH16A1</name>
</gene>
<proteinExistence type="predicted"/>